<feature type="domain" description="RiboL-PSP-HEPN" evidence="2">
    <location>
        <begin position="15"/>
        <end position="188"/>
    </location>
</feature>
<dbReference type="InterPro" id="IPR041519">
    <property type="entry name" value="HEPN_RiboL-PSP"/>
</dbReference>
<keyword evidence="4" id="KW-1185">Reference proteome</keyword>
<feature type="non-terminal residue" evidence="3">
    <location>
        <position position="1"/>
    </location>
</feature>
<protein>
    <submittedName>
        <fullName evidence="3">HEPN domain-containing protein</fullName>
    </submittedName>
</protein>
<keyword evidence="1" id="KW-0472">Membrane</keyword>
<keyword evidence="1" id="KW-0812">Transmembrane</keyword>
<dbReference type="Pfam" id="PF18735">
    <property type="entry name" value="HEPN_RiboL-PSP"/>
    <property type="match status" value="1"/>
</dbReference>
<dbReference type="RefSeq" id="WP_322546860.1">
    <property type="nucleotide sequence ID" value="NZ_JAXUAC010000020.1"/>
</dbReference>
<feature type="transmembrane region" description="Helical" evidence="1">
    <location>
        <begin position="12"/>
        <end position="35"/>
    </location>
</feature>
<evidence type="ECO:0000259" key="2">
    <source>
        <dbReference type="Pfam" id="PF18735"/>
    </source>
</evidence>
<comment type="caution">
    <text evidence="3">The sequence shown here is derived from an EMBL/GenBank/DDBJ whole genome shotgun (WGS) entry which is preliminary data.</text>
</comment>
<proteinExistence type="predicted"/>
<sequence length="195" mass="21657">VDENTTREGFKYLLAIPIIYAAWEGYFKISFTLCIKRKCQSTLRARAYPGIYRTLWLQKQPFVKSYLASLVNAMQPGKPVSPKTGSQYKALATFSENFAHWLEEPVDHASGFEGLVMTHSNVDHSVLTLNSEVIGLDLTGVPVGRLDSMVGRRNEISHGGLLTYPTEAEVIELVAFCGNLITSVDGKIRDWLASS</sequence>
<name>A0ABU5MIJ6_9GAMM</name>
<keyword evidence="1" id="KW-1133">Transmembrane helix</keyword>
<dbReference type="Proteomes" id="UP001290894">
    <property type="component" value="Unassembled WGS sequence"/>
</dbReference>
<gene>
    <name evidence="3" type="ORF">U5F72_12275</name>
</gene>
<dbReference type="EMBL" id="JAXUAC010000020">
    <property type="protein sequence ID" value="MDZ7512586.1"/>
    <property type="molecule type" value="Genomic_DNA"/>
</dbReference>
<evidence type="ECO:0000313" key="3">
    <source>
        <dbReference type="EMBL" id="MDZ7512586.1"/>
    </source>
</evidence>
<reference evidence="3 4" key="1">
    <citation type="submission" date="2023-12" db="EMBL/GenBank/DDBJ databases">
        <title>'Antibacterial potential of Stenotrophomonas maltophilia cystic fibrosis isolates' (manuscript under preparation).</title>
        <authorList>
            <person name="Crisan C.V."/>
            <person name="Pettis M."/>
            <person name="Goldberg J.B."/>
        </authorList>
    </citation>
    <scope>NUCLEOTIDE SEQUENCE [LARGE SCALE GENOMIC DNA]</scope>
    <source>
        <strain evidence="3 4">CCV155</strain>
    </source>
</reference>
<accession>A0ABU5MIJ6</accession>
<organism evidence="3 4">
    <name type="scientific">Stenotrophomonas muris</name>
    <dbReference type="NCBI Taxonomy" id="2963283"/>
    <lineage>
        <taxon>Bacteria</taxon>
        <taxon>Pseudomonadati</taxon>
        <taxon>Pseudomonadota</taxon>
        <taxon>Gammaproteobacteria</taxon>
        <taxon>Lysobacterales</taxon>
        <taxon>Lysobacteraceae</taxon>
        <taxon>Stenotrophomonas</taxon>
    </lineage>
</organism>
<evidence type="ECO:0000313" key="4">
    <source>
        <dbReference type="Proteomes" id="UP001290894"/>
    </source>
</evidence>
<evidence type="ECO:0000256" key="1">
    <source>
        <dbReference type="SAM" id="Phobius"/>
    </source>
</evidence>